<sequence length="655" mass="73874">MALSIASQRSTTTKVVIRPNPARSQIGSNPLPRKNLTEKDTIKAHEAQDTRDSQLRSWAAVAQGSKESQHPRVYGWFVPRVAEVQHSSVQYPTNHLLGIPQEVRDAILSLLSPAGEVVGTRPVAGYENYQLTCRQTFHETSRRWNYQPAVLVPFNRSEEFIKRTLDIAVLHSNAYHNVKSLFLEIRHDAPCNVFSQMAQVLRLSTQLEALHLFGVGPDGYGVRTSSVGHSCGKHDMSIVPLKRKLHVDGQHYRRRLTLVNGIPWLQYLKVLVLDNLNMPLLQAHVLKNKPRLEKLYVSADPRSALHPEYKGCRGLGLGSLIWPVDGDMPPVKELRVDANAIFTASQIILKVANTLESLEWTIPDAAFQTHAGPVSFIGDAAQLLSRMPNETRRLRELRVCVHGPVSEDHHQYASFMGFFKDCVSRLQSLQLVELHIHSKSPWFAGEFVEALSPSVTRLYVTDLCVHRDVRQLCDSISRKTATVEKKPAELDNDVAIGDMLGRTDFISFSRSKLGFVGYEYDLNLGVEAAEQQGKDMSKFLKLNGRLLDKERNRHLARLEGRFIPPKQGPIEDHVVGSIDPATAELHSITAHEQVEENRKELADCLLNDDHGYFGSEDVAEVVFCHEPVAEFRHYSYPVITEVDNMFNRSNHWLSK</sequence>
<feature type="compositionally biased region" description="Polar residues" evidence="1">
    <location>
        <begin position="1"/>
        <end position="14"/>
    </location>
</feature>
<dbReference type="AlphaFoldDB" id="A0A0D2GL71"/>
<reference evidence="2 3" key="1">
    <citation type="submission" date="2015-01" db="EMBL/GenBank/DDBJ databases">
        <title>The Genome Sequence of Capronia semiimmersa CBS27337.</title>
        <authorList>
            <consortium name="The Broad Institute Genomics Platform"/>
            <person name="Cuomo C."/>
            <person name="de Hoog S."/>
            <person name="Gorbushina A."/>
            <person name="Stielow B."/>
            <person name="Teixiera M."/>
            <person name="Abouelleil A."/>
            <person name="Chapman S.B."/>
            <person name="Priest M."/>
            <person name="Young S.K."/>
            <person name="Wortman J."/>
            <person name="Nusbaum C."/>
            <person name="Birren B."/>
        </authorList>
    </citation>
    <scope>NUCLEOTIDE SEQUENCE [LARGE SCALE GENOMIC DNA]</scope>
    <source>
        <strain evidence="2 3">CBS 27337</strain>
    </source>
</reference>
<evidence type="ECO:0000313" key="2">
    <source>
        <dbReference type="EMBL" id="KIW73109.1"/>
    </source>
</evidence>
<accession>A0A0D2GL71</accession>
<organism evidence="2 3">
    <name type="scientific">Phialophora macrospora</name>
    <dbReference type="NCBI Taxonomy" id="1851006"/>
    <lineage>
        <taxon>Eukaryota</taxon>
        <taxon>Fungi</taxon>
        <taxon>Dikarya</taxon>
        <taxon>Ascomycota</taxon>
        <taxon>Pezizomycotina</taxon>
        <taxon>Eurotiomycetes</taxon>
        <taxon>Chaetothyriomycetidae</taxon>
        <taxon>Chaetothyriales</taxon>
        <taxon>Herpotrichiellaceae</taxon>
        <taxon>Phialophora</taxon>
    </lineage>
</organism>
<feature type="compositionally biased region" description="Basic and acidic residues" evidence="1">
    <location>
        <begin position="35"/>
        <end position="54"/>
    </location>
</feature>
<proteinExistence type="predicted"/>
<feature type="region of interest" description="Disordered" evidence="1">
    <location>
        <begin position="1"/>
        <end position="54"/>
    </location>
</feature>
<evidence type="ECO:0000256" key="1">
    <source>
        <dbReference type="SAM" id="MobiDB-lite"/>
    </source>
</evidence>
<dbReference type="HOGENOM" id="CLU_032492_0_0_1"/>
<gene>
    <name evidence="2" type="ORF">PV04_01253</name>
</gene>
<name>A0A0D2GL71_9EURO</name>
<keyword evidence="3" id="KW-1185">Reference proteome</keyword>
<dbReference type="Proteomes" id="UP000054266">
    <property type="component" value="Unassembled WGS sequence"/>
</dbReference>
<protein>
    <submittedName>
        <fullName evidence="2">Uncharacterized protein</fullName>
    </submittedName>
</protein>
<evidence type="ECO:0000313" key="3">
    <source>
        <dbReference type="Proteomes" id="UP000054266"/>
    </source>
</evidence>
<dbReference type="EMBL" id="KN846956">
    <property type="protein sequence ID" value="KIW73109.1"/>
    <property type="molecule type" value="Genomic_DNA"/>
</dbReference>